<name>A0A9W6SGN8_9ACTN</name>
<dbReference type="InterPro" id="IPR009057">
    <property type="entry name" value="Homeodomain-like_sf"/>
</dbReference>
<keyword evidence="5" id="KW-1185">Reference proteome</keyword>
<evidence type="ECO:0000256" key="2">
    <source>
        <dbReference type="PROSITE-ProRule" id="PRU00335"/>
    </source>
</evidence>
<dbReference type="InterPro" id="IPR001647">
    <property type="entry name" value="HTH_TetR"/>
</dbReference>
<dbReference type="SUPFAM" id="SSF46689">
    <property type="entry name" value="Homeodomain-like"/>
    <property type="match status" value="1"/>
</dbReference>
<feature type="domain" description="HTH tetR-type" evidence="3">
    <location>
        <begin position="16"/>
        <end position="76"/>
    </location>
</feature>
<evidence type="ECO:0000313" key="5">
    <source>
        <dbReference type="Proteomes" id="UP001165079"/>
    </source>
</evidence>
<dbReference type="PANTHER" id="PTHR30328:SF54">
    <property type="entry name" value="HTH-TYPE TRANSCRIPTIONAL REPRESSOR SCO4008"/>
    <property type="match status" value="1"/>
</dbReference>
<dbReference type="EMBL" id="BSTX01000001">
    <property type="protein sequence ID" value="GLZ75527.1"/>
    <property type="molecule type" value="Genomic_DNA"/>
</dbReference>
<dbReference type="GO" id="GO:0003677">
    <property type="term" value="F:DNA binding"/>
    <property type="evidence" value="ECO:0007669"/>
    <property type="project" value="UniProtKB-UniRule"/>
</dbReference>
<feature type="DNA-binding region" description="H-T-H motif" evidence="2">
    <location>
        <begin position="39"/>
        <end position="58"/>
    </location>
</feature>
<gene>
    <name evidence="4" type="primary">rutR</name>
    <name evidence="4" type="ORF">Afil01_03340</name>
</gene>
<dbReference type="Proteomes" id="UP001165079">
    <property type="component" value="Unassembled WGS sequence"/>
</dbReference>
<comment type="caution">
    <text evidence="4">The sequence shown here is derived from an EMBL/GenBank/DDBJ whole genome shotgun (WGS) entry which is preliminary data.</text>
</comment>
<evidence type="ECO:0000259" key="3">
    <source>
        <dbReference type="PROSITE" id="PS50977"/>
    </source>
</evidence>
<keyword evidence="1 2" id="KW-0238">DNA-binding</keyword>
<dbReference type="InterPro" id="IPR036271">
    <property type="entry name" value="Tet_transcr_reg_TetR-rel_C_sf"/>
</dbReference>
<dbReference type="Pfam" id="PF00440">
    <property type="entry name" value="TetR_N"/>
    <property type="match status" value="1"/>
</dbReference>
<accession>A0A9W6SGN8</accession>
<proteinExistence type="predicted"/>
<evidence type="ECO:0000313" key="4">
    <source>
        <dbReference type="EMBL" id="GLZ75527.1"/>
    </source>
</evidence>
<dbReference type="PANTHER" id="PTHR30328">
    <property type="entry name" value="TRANSCRIPTIONAL REPRESSOR"/>
    <property type="match status" value="1"/>
</dbReference>
<dbReference type="AlphaFoldDB" id="A0A9W6SGN8"/>
<dbReference type="PROSITE" id="PS50977">
    <property type="entry name" value="HTH_TETR_2"/>
    <property type="match status" value="1"/>
</dbReference>
<dbReference type="SUPFAM" id="SSF48498">
    <property type="entry name" value="Tetracyclin repressor-like, C-terminal domain"/>
    <property type="match status" value="1"/>
</dbReference>
<reference evidence="4" key="1">
    <citation type="submission" date="2023-03" db="EMBL/GenBank/DDBJ databases">
        <title>Actinorhabdospora filicis NBRC 111898.</title>
        <authorList>
            <person name="Ichikawa N."/>
            <person name="Sato H."/>
            <person name="Tonouchi N."/>
        </authorList>
    </citation>
    <scope>NUCLEOTIDE SEQUENCE</scope>
    <source>
        <strain evidence="4">NBRC 111898</strain>
    </source>
</reference>
<protein>
    <submittedName>
        <fullName evidence="4">TetR family transcriptional regulator</fullName>
    </submittedName>
</protein>
<dbReference type="Gene3D" id="1.10.357.10">
    <property type="entry name" value="Tetracycline Repressor, domain 2"/>
    <property type="match status" value="1"/>
</dbReference>
<organism evidence="4 5">
    <name type="scientific">Actinorhabdospora filicis</name>
    <dbReference type="NCBI Taxonomy" id="1785913"/>
    <lineage>
        <taxon>Bacteria</taxon>
        <taxon>Bacillati</taxon>
        <taxon>Actinomycetota</taxon>
        <taxon>Actinomycetes</taxon>
        <taxon>Micromonosporales</taxon>
        <taxon>Micromonosporaceae</taxon>
        <taxon>Actinorhabdospora</taxon>
    </lineage>
</organism>
<dbReference type="GO" id="GO:0006355">
    <property type="term" value="P:regulation of DNA-templated transcription"/>
    <property type="evidence" value="ECO:0007669"/>
    <property type="project" value="UniProtKB-ARBA"/>
</dbReference>
<dbReference type="InterPro" id="IPR050109">
    <property type="entry name" value="HTH-type_TetR-like_transc_reg"/>
</dbReference>
<dbReference type="RefSeq" id="WP_285660765.1">
    <property type="nucleotide sequence ID" value="NZ_BSTX01000001.1"/>
</dbReference>
<dbReference type="PRINTS" id="PR00455">
    <property type="entry name" value="HTHTETR"/>
</dbReference>
<evidence type="ECO:0000256" key="1">
    <source>
        <dbReference type="ARBA" id="ARBA00023125"/>
    </source>
</evidence>
<sequence length="209" mass="23062">MPRRAPDPDSRLRDAERTRRRLLDAAFDEFAARGYAGARVQDIAARAGVNKQLITYYFGGKEGLYTALRESWHDWEAAEAGPEVPLTEAIARYAGHALEDPRAARLILWHGLAESDADTPDATADLGDDVEKMRARRERGEFPAELDPGVFQLVLMAISVAPVALRDAARVLTGLDAASPEFAALYLDQIRRIVGRIAETHPDQTKESP</sequence>